<dbReference type="NCBIfam" id="TIGR03141">
    <property type="entry name" value="cytochro_ccmD"/>
    <property type="match status" value="1"/>
</dbReference>
<comment type="function">
    <text evidence="1 12">Required for the export of heme to the periplasm for the biogenesis of c-type cytochromes.</text>
</comment>
<evidence type="ECO:0000313" key="14">
    <source>
        <dbReference type="EMBL" id="ROQ22555.1"/>
    </source>
</evidence>
<feature type="transmembrane region" description="Helical" evidence="12">
    <location>
        <begin position="20"/>
        <end position="38"/>
    </location>
</feature>
<evidence type="ECO:0000256" key="1">
    <source>
        <dbReference type="ARBA" id="ARBA00002442"/>
    </source>
</evidence>
<dbReference type="Pfam" id="PF04995">
    <property type="entry name" value="CcmD"/>
    <property type="match status" value="1"/>
</dbReference>
<dbReference type="GO" id="GO:1903607">
    <property type="term" value="P:cytochrome c biosynthetic process"/>
    <property type="evidence" value="ECO:0007669"/>
    <property type="project" value="TreeGrafter"/>
</dbReference>
<dbReference type="Proteomes" id="UP000268033">
    <property type="component" value="Unassembled WGS sequence"/>
</dbReference>
<evidence type="ECO:0000256" key="6">
    <source>
        <dbReference type="ARBA" id="ARBA00022475"/>
    </source>
</evidence>
<dbReference type="GO" id="GO:0015886">
    <property type="term" value="P:heme transport"/>
    <property type="evidence" value="ECO:0007669"/>
    <property type="project" value="InterPro"/>
</dbReference>
<gene>
    <name evidence="14" type="ORF">EDC28_10941</name>
</gene>
<dbReference type="AlphaFoldDB" id="A0A3N1P271"/>
<keyword evidence="6 12" id="KW-1003">Cell membrane</keyword>
<comment type="similarity">
    <text evidence="3 12">Belongs to the CcmD/CycX/HelD family.</text>
</comment>
<evidence type="ECO:0000256" key="2">
    <source>
        <dbReference type="ARBA" id="ARBA00004377"/>
    </source>
</evidence>
<evidence type="ECO:0000256" key="8">
    <source>
        <dbReference type="ARBA" id="ARBA00022692"/>
    </source>
</evidence>
<comment type="subcellular location">
    <subcellularLocation>
        <location evidence="2 12">Cell inner membrane</location>
        <topology evidence="2 12">Single-pass membrane protein</topology>
    </subcellularLocation>
</comment>
<keyword evidence="10 12" id="KW-1133">Transmembrane helix</keyword>
<keyword evidence="15" id="KW-1185">Reference proteome</keyword>
<evidence type="ECO:0000313" key="15">
    <source>
        <dbReference type="Proteomes" id="UP000268033"/>
    </source>
</evidence>
<dbReference type="STRING" id="584787.GCA_001247655_01464"/>
<protein>
    <recommendedName>
        <fullName evidence="4 12">Heme exporter protein D</fullName>
    </recommendedName>
</protein>
<evidence type="ECO:0000256" key="4">
    <source>
        <dbReference type="ARBA" id="ARBA00016461"/>
    </source>
</evidence>
<evidence type="ECO:0000256" key="9">
    <source>
        <dbReference type="ARBA" id="ARBA00022748"/>
    </source>
</evidence>
<evidence type="ECO:0000256" key="3">
    <source>
        <dbReference type="ARBA" id="ARBA00008741"/>
    </source>
</evidence>
<proteinExistence type="inferred from homology"/>
<evidence type="ECO:0000256" key="12">
    <source>
        <dbReference type="RuleBase" id="RU363101"/>
    </source>
</evidence>
<evidence type="ECO:0000256" key="13">
    <source>
        <dbReference type="SAM" id="MobiDB-lite"/>
    </source>
</evidence>
<keyword evidence="5 12" id="KW-0813">Transport</keyword>
<organism evidence="14 15">
    <name type="scientific">Gallaecimonas pentaromativorans</name>
    <dbReference type="NCBI Taxonomy" id="584787"/>
    <lineage>
        <taxon>Bacteria</taxon>
        <taxon>Pseudomonadati</taxon>
        <taxon>Pseudomonadota</taxon>
        <taxon>Gammaproteobacteria</taxon>
        <taxon>Enterobacterales</taxon>
        <taxon>Gallaecimonadaceae</taxon>
        <taxon>Gallaecimonas</taxon>
    </lineage>
</organism>
<dbReference type="PANTHER" id="PTHR37531">
    <property type="entry name" value="HEME EXPORTER PROTEIN D"/>
    <property type="match status" value="1"/>
</dbReference>
<accession>A0A3N1P271</accession>
<dbReference type="PANTHER" id="PTHR37531:SF1">
    <property type="entry name" value="HEME EXPORTER PROTEIN D"/>
    <property type="match status" value="1"/>
</dbReference>
<evidence type="ECO:0000256" key="7">
    <source>
        <dbReference type="ARBA" id="ARBA00022519"/>
    </source>
</evidence>
<keyword evidence="9 12" id="KW-0201">Cytochrome c-type biogenesis</keyword>
<dbReference type="EMBL" id="RJUL01000009">
    <property type="protein sequence ID" value="ROQ22555.1"/>
    <property type="molecule type" value="Genomic_DNA"/>
</dbReference>
<dbReference type="InterPro" id="IPR007078">
    <property type="entry name" value="Haem_export_protD_CcmD"/>
</dbReference>
<comment type="caution">
    <text evidence="14">The sequence shown here is derived from an EMBL/GenBank/DDBJ whole genome shotgun (WGS) entry which is preliminary data.</text>
</comment>
<feature type="region of interest" description="Disordered" evidence="13">
    <location>
        <begin position="53"/>
        <end position="72"/>
    </location>
</feature>
<keyword evidence="8 12" id="KW-0812">Transmembrane</keyword>
<keyword evidence="11 12" id="KW-0472">Membrane</keyword>
<dbReference type="RefSeq" id="WP_123422260.1">
    <property type="nucleotide sequence ID" value="NZ_RJUL01000009.1"/>
</dbReference>
<dbReference type="GO" id="GO:0017004">
    <property type="term" value="P:cytochrome complex assembly"/>
    <property type="evidence" value="ECO:0007669"/>
    <property type="project" value="UniProtKB-KW"/>
</dbReference>
<evidence type="ECO:0000256" key="5">
    <source>
        <dbReference type="ARBA" id="ARBA00022448"/>
    </source>
</evidence>
<evidence type="ECO:0000256" key="10">
    <source>
        <dbReference type="ARBA" id="ARBA00022989"/>
    </source>
</evidence>
<dbReference type="InterPro" id="IPR052075">
    <property type="entry name" value="Heme_exporter_D"/>
</dbReference>
<sequence>MYFHSLKDFLAQGTHGFFVWLAYGVTFVTLIGLIILLWQQERRLLSYLKKRHARQQRQAQRNKEVSGNESSS</sequence>
<name>A0A3N1P271_9GAMM</name>
<reference evidence="14 15" key="1">
    <citation type="submission" date="2018-11" db="EMBL/GenBank/DDBJ databases">
        <title>Genomic Encyclopedia of Type Strains, Phase IV (KMG-IV): sequencing the most valuable type-strain genomes for metagenomic binning, comparative biology and taxonomic classification.</title>
        <authorList>
            <person name="Goeker M."/>
        </authorList>
    </citation>
    <scope>NUCLEOTIDE SEQUENCE [LARGE SCALE GENOMIC DNA]</scope>
    <source>
        <strain evidence="14 15">DSM 21945</strain>
    </source>
</reference>
<evidence type="ECO:0000256" key="11">
    <source>
        <dbReference type="ARBA" id="ARBA00023136"/>
    </source>
</evidence>
<dbReference type="GO" id="GO:0005886">
    <property type="term" value="C:plasma membrane"/>
    <property type="evidence" value="ECO:0007669"/>
    <property type="project" value="UniProtKB-SubCell"/>
</dbReference>
<keyword evidence="7 12" id="KW-0997">Cell inner membrane</keyword>